<evidence type="ECO:0000256" key="2">
    <source>
        <dbReference type="SAM" id="MobiDB-lite"/>
    </source>
</evidence>
<protein>
    <submittedName>
        <fullName evidence="3">Uncharacterized protein</fullName>
    </submittedName>
</protein>
<keyword evidence="4" id="KW-1185">Reference proteome</keyword>
<name>A0A8S1IRM3_9CHLO</name>
<feature type="coiled-coil region" evidence="1">
    <location>
        <begin position="392"/>
        <end position="426"/>
    </location>
</feature>
<dbReference type="EMBL" id="CAJHUC010000662">
    <property type="protein sequence ID" value="CAD7697463.1"/>
    <property type="molecule type" value="Genomic_DNA"/>
</dbReference>
<feature type="coiled-coil region" evidence="1">
    <location>
        <begin position="296"/>
        <end position="366"/>
    </location>
</feature>
<gene>
    <name evidence="3" type="ORF">OSTQU699_LOCUS2824</name>
</gene>
<feature type="coiled-coil region" evidence="1">
    <location>
        <begin position="134"/>
        <end position="168"/>
    </location>
</feature>
<sequence length="580" mass="63258">MTGAGGASTVHRSGGNTTAVENIVAVFGAGLRTPRGNALGQPAPRMVCSSNMPCEAHAAASPTAAGTLELQPQEFDGVQYLRIEKVEKLCEEFLLQQHIWMLFFLEQQMKLLGSVNEEARDGAVAKHPSALNPAEERAQALEASQLEIKRLQADVFTAKAELDKARQDLNRAVLIAAEEIEERLAAAWEKEHWNDVKDLQAERDKALERVDDVEAASLEAIREAETRYKDMVETAVKAVEAESEAAINLAQVSARTARESADASSKTARNLLEAQKEAVSLVGDIQQKAAEAQLIASRAQEVSVALRKEVKQLREDLRCAHEDASKAAERAGAAEQAALRRVSEVEQDAAERIAAVEQAYKTLTEAEKKSLCALQKEAEHMQSENKAMATDMKRLHSELSASEAIVAQAQAQMQAMELKLQDKLEAVGSLKGGNVTKAEQDKLAQSGKRIASEEAKWQETVDELASVEKLVARSQARSEERMNGFKFCVTSAARERDYWRARAIRAEGNEKAMQMAMEGMGNEAKNRGLEARRMLAALSTSARRRLYAIGTSSKGPTGGETSEVINGGWMPPAEERGPLD</sequence>
<organism evidence="3 4">
    <name type="scientific">Ostreobium quekettii</name>
    <dbReference type="NCBI Taxonomy" id="121088"/>
    <lineage>
        <taxon>Eukaryota</taxon>
        <taxon>Viridiplantae</taxon>
        <taxon>Chlorophyta</taxon>
        <taxon>core chlorophytes</taxon>
        <taxon>Ulvophyceae</taxon>
        <taxon>TCBD clade</taxon>
        <taxon>Bryopsidales</taxon>
        <taxon>Ostreobineae</taxon>
        <taxon>Ostreobiaceae</taxon>
        <taxon>Ostreobium</taxon>
    </lineage>
</organism>
<proteinExistence type="predicted"/>
<keyword evidence="1" id="KW-0175">Coiled coil</keyword>
<dbReference type="Proteomes" id="UP000708148">
    <property type="component" value="Unassembled WGS sequence"/>
</dbReference>
<evidence type="ECO:0000313" key="4">
    <source>
        <dbReference type="Proteomes" id="UP000708148"/>
    </source>
</evidence>
<comment type="caution">
    <text evidence="3">The sequence shown here is derived from an EMBL/GenBank/DDBJ whole genome shotgun (WGS) entry which is preliminary data.</text>
</comment>
<evidence type="ECO:0000256" key="1">
    <source>
        <dbReference type="SAM" id="Coils"/>
    </source>
</evidence>
<accession>A0A8S1IRM3</accession>
<dbReference type="OrthoDB" id="10679140at2759"/>
<evidence type="ECO:0000313" key="3">
    <source>
        <dbReference type="EMBL" id="CAD7697463.1"/>
    </source>
</evidence>
<reference evidence="3" key="1">
    <citation type="submission" date="2020-12" db="EMBL/GenBank/DDBJ databases">
        <authorList>
            <person name="Iha C."/>
        </authorList>
    </citation>
    <scope>NUCLEOTIDE SEQUENCE</scope>
</reference>
<dbReference type="AlphaFoldDB" id="A0A8S1IRM3"/>
<feature type="compositionally biased region" description="Polar residues" evidence="2">
    <location>
        <begin position="550"/>
        <end position="564"/>
    </location>
</feature>
<feature type="region of interest" description="Disordered" evidence="2">
    <location>
        <begin position="550"/>
        <end position="580"/>
    </location>
</feature>